<evidence type="ECO:0000259" key="1">
    <source>
        <dbReference type="Pfam" id="PF09588"/>
    </source>
</evidence>
<dbReference type="OrthoDB" id="5359950at2"/>
<evidence type="ECO:0000313" key="2">
    <source>
        <dbReference type="EMBL" id="SOB60611.1"/>
    </source>
</evidence>
<gene>
    <name evidence="2" type="ORF">DPRO_3695</name>
</gene>
<dbReference type="Gene3D" id="3.90.320.10">
    <property type="match status" value="1"/>
</dbReference>
<dbReference type="Proteomes" id="UP000219215">
    <property type="component" value="Chromosome DPRO"/>
</dbReference>
<dbReference type="SUPFAM" id="SSF52980">
    <property type="entry name" value="Restriction endonuclease-like"/>
    <property type="match status" value="1"/>
</dbReference>
<dbReference type="EMBL" id="LT907975">
    <property type="protein sequence ID" value="SOB60611.1"/>
    <property type="molecule type" value="Genomic_DNA"/>
</dbReference>
<organism evidence="2 3">
    <name type="scientific">Pseudodesulfovibrio profundus</name>
    <dbReference type="NCBI Taxonomy" id="57320"/>
    <lineage>
        <taxon>Bacteria</taxon>
        <taxon>Pseudomonadati</taxon>
        <taxon>Thermodesulfobacteriota</taxon>
        <taxon>Desulfovibrionia</taxon>
        <taxon>Desulfovibrionales</taxon>
        <taxon>Desulfovibrionaceae</taxon>
    </lineage>
</organism>
<dbReference type="PANTHER" id="PTHR46609">
    <property type="entry name" value="EXONUCLEASE, PHAGE-TYPE/RECB, C-TERMINAL DOMAIN-CONTAINING PROTEIN"/>
    <property type="match status" value="1"/>
</dbReference>
<feature type="domain" description="YqaJ viral recombinase" evidence="1">
    <location>
        <begin position="13"/>
        <end position="153"/>
    </location>
</feature>
<name>A0A2C8FDS1_9BACT</name>
<accession>A0A2C8FDS1</accession>
<keyword evidence="2" id="KW-0378">Hydrolase</keyword>
<proteinExistence type="predicted"/>
<dbReference type="KEGG" id="pprf:DPRO_3695"/>
<keyword evidence="2" id="KW-0540">Nuclease</keyword>
<keyword evidence="2" id="KW-0269">Exonuclease</keyword>
<dbReference type="CDD" id="cd22343">
    <property type="entry name" value="PDDEXK_lambda_exonuclease-like"/>
    <property type="match status" value="1"/>
</dbReference>
<dbReference type="InterPro" id="IPR019080">
    <property type="entry name" value="YqaJ_viral_recombinase"/>
</dbReference>
<sequence>MIAVTDFEQGTPEWFAARAGVPSASCFDKIVTSKGKRSTQRKAYMFQLAGEAILGEKAESYTNAAMERGIELESEARDLYEFINDVSVEEVALCFGDDRKLWSCSPDGLVGETGGIEIKCPKIHTHVEYLVGNKLPTKYFQQVQGSLFVTGREYWDFMSYFPGLPPLIVRVDPDLEFHASLSAELECFSAELADIINIIKERQ</sequence>
<evidence type="ECO:0000313" key="3">
    <source>
        <dbReference type="Proteomes" id="UP000219215"/>
    </source>
</evidence>
<dbReference type="Pfam" id="PF09588">
    <property type="entry name" value="YqaJ"/>
    <property type="match status" value="1"/>
</dbReference>
<dbReference type="InterPro" id="IPR051703">
    <property type="entry name" value="NF-kappa-B_Signaling_Reg"/>
</dbReference>
<dbReference type="RefSeq" id="WP_097013311.1">
    <property type="nucleotide sequence ID" value="NZ_LT907975.1"/>
</dbReference>
<dbReference type="GO" id="GO:0004527">
    <property type="term" value="F:exonuclease activity"/>
    <property type="evidence" value="ECO:0007669"/>
    <property type="project" value="UniProtKB-KW"/>
</dbReference>
<dbReference type="PANTHER" id="PTHR46609:SF6">
    <property type="entry name" value="EXONUCLEASE, PHAGE-TYPE_RECB, C-TERMINAL DOMAIN-CONTAINING PROTEIN-RELATED"/>
    <property type="match status" value="1"/>
</dbReference>
<protein>
    <submittedName>
        <fullName evidence="2">Exonuclease</fullName>
    </submittedName>
</protein>
<dbReference type="InterPro" id="IPR011604">
    <property type="entry name" value="PDDEXK-like_dom_sf"/>
</dbReference>
<reference evidence="3" key="1">
    <citation type="submission" date="2017-09" db="EMBL/GenBank/DDBJ databases">
        <authorList>
            <person name="Regsiter A."/>
            <person name="William W."/>
        </authorList>
    </citation>
    <scope>NUCLEOTIDE SEQUENCE [LARGE SCALE GENOMIC DNA]</scope>
    <source>
        <strain evidence="3">500-1</strain>
    </source>
</reference>
<dbReference type="InterPro" id="IPR011335">
    <property type="entry name" value="Restrct_endonuc-II-like"/>
</dbReference>
<dbReference type="AlphaFoldDB" id="A0A2C8FDS1"/>
<keyword evidence="3" id="KW-1185">Reference proteome</keyword>